<organism evidence="11 12">
    <name type="scientific">Streptomyces camelliae</name>
    <dbReference type="NCBI Taxonomy" id="3004093"/>
    <lineage>
        <taxon>Bacteria</taxon>
        <taxon>Bacillati</taxon>
        <taxon>Actinomycetota</taxon>
        <taxon>Actinomycetes</taxon>
        <taxon>Kitasatosporales</taxon>
        <taxon>Streptomycetaceae</taxon>
        <taxon>Streptomyces</taxon>
    </lineage>
</organism>
<evidence type="ECO:0000256" key="6">
    <source>
        <dbReference type="ARBA" id="ARBA00022840"/>
    </source>
</evidence>
<proteinExistence type="predicted"/>
<dbReference type="RefSeq" id="WP_270082696.1">
    <property type="nucleotide sequence ID" value="NZ_CP115300.1"/>
</dbReference>
<feature type="compositionally biased region" description="Gly residues" evidence="8">
    <location>
        <begin position="534"/>
        <end position="548"/>
    </location>
</feature>
<dbReference type="EMBL" id="CP115300">
    <property type="protein sequence ID" value="WBO65067.1"/>
    <property type="molecule type" value="Genomic_DNA"/>
</dbReference>
<keyword evidence="6 7" id="KW-0067">ATP-binding</keyword>
<feature type="transmembrane region" description="Helical" evidence="9">
    <location>
        <begin position="385"/>
        <end position="404"/>
    </location>
</feature>
<evidence type="ECO:0000256" key="7">
    <source>
        <dbReference type="PROSITE-ProRule" id="PRU10141"/>
    </source>
</evidence>
<reference evidence="11 12" key="1">
    <citation type="submission" date="2022-12" db="EMBL/GenBank/DDBJ databases">
        <authorList>
            <person name="Mo P."/>
        </authorList>
    </citation>
    <scope>NUCLEOTIDE SEQUENCE [LARGE SCALE GENOMIC DNA]</scope>
    <source>
        <strain evidence="11 12">HUAS 2-6</strain>
    </source>
</reference>
<dbReference type="PROSITE" id="PS50011">
    <property type="entry name" value="PROTEIN_KINASE_DOM"/>
    <property type="match status" value="1"/>
</dbReference>
<dbReference type="CDD" id="cd14014">
    <property type="entry name" value="STKc_PknB_like"/>
    <property type="match status" value="1"/>
</dbReference>
<feature type="region of interest" description="Disordered" evidence="8">
    <location>
        <begin position="1"/>
        <end position="26"/>
    </location>
</feature>
<evidence type="ECO:0000256" key="2">
    <source>
        <dbReference type="ARBA" id="ARBA00022527"/>
    </source>
</evidence>
<evidence type="ECO:0000256" key="3">
    <source>
        <dbReference type="ARBA" id="ARBA00022679"/>
    </source>
</evidence>
<feature type="compositionally biased region" description="Gly residues" evidence="8">
    <location>
        <begin position="363"/>
        <end position="377"/>
    </location>
</feature>
<feature type="domain" description="Protein kinase" evidence="10">
    <location>
        <begin position="38"/>
        <end position="305"/>
    </location>
</feature>
<dbReference type="PROSITE" id="PS00107">
    <property type="entry name" value="PROTEIN_KINASE_ATP"/>
    <property type="match status" value="1"/>
</dbReference>
<evidence type="ECO:0000256" key="4">
    <source>
        <dbReference type="ARBA" id="ARBA00022741"/>
    </source>
</evidence>
<sequence>MAQTQRAQGPSDPEATGGGMSDAPEMWGNGGLVGDGRYRLTHRLGRGGMAEVFAAEDVRLGRTVAVKLLRADLAEDPVSKARFTREAQSVAGLNHHAIVAVYDSGEDFVGGQSVPYIVMELVEGRTIRDLLMNAEAPGPEQALIIVSGVLEALAYSHQHGIVHRDIKPANVIITHSGAVKVMDFGIARALHGASTTMTQTGMVMGTPQYLSPEQALGKAVDHRSDLYATGCLLYELLALRPPFTGETPLSVVYQHVQDMPVPPSQVGDGGCPPELDGLVMRSLAKEPDDRFQTAEEMRGLIQYGLQMLYEAGGHTGTWNTGPVESHDGRHTPAGGFAGTTAMQHPGDFGSGTAQIPQPILPSGYGGGDDGGFEGHGNKGSGRGKLWIVAVLAVIAIAAGVAFALNSGSGGGGSTGSDTTSSTTPSASATDDTGSPSASDTTTDQPTDPGTDNGSGSTSGGSGYTPSYTPTQSQTTPSDQPTDPQTSPSQSTSTGGTTTGGTDTGGTTGNGGTGTTGSTGNGGTSTDGSTTNGGTDTGGTTGTDTGGLTAGTAGAPTG</sequence>
<dbReference type="PANTHER" id="PTHR43289:SF6">
    <property type="entry name" value="SERINE_THREONINE-PROTEIN KINASE NEKL-3"/>
    <property type="match status" value="1"/>
</dbReference>
<feature type="compositionally biased region" description="Low complexity" evidence="8">
    <location>
        <begin position="463"/>
        <end position="495"/>
    </location>
</feature>
<dbReference type="InterPro" id="IPR011009">
    <property type="entry name" value="Kinase-like_dom_sf"/>
</dbReference>
<keyword evidence="9" id="KW-0472">Membrane</keyword>
<dbReference type="EC" id="2.7.11.1" evidence="1"/>
<keyword evidence="4 7" id="KW-0547">Nucleotide-binding</keyword>
<dbReference type="Gene3D" id="3.30.200.20">
    <property type="entry name" value="Phosphorylase Kinase, domain 1"/>
    <property type="match status" value="1"/>
</dbReference>
<feature type="binding site" evidence="7">
    <location>
        <position position="67"/>
    </location>
    <ligand>
        <name>ATP</name>
        <dbReference type="ChEBI" id="CHEBI:30616"/>
    </ligand>
</feature>
<keyword evidence="3" id="KW-0808">Transferase</keyword>
<keyword evidence="2" id="KW-0723">Serine/threonine-protein kinase</keyword>
<name>A0ABY7P5T6_9ACTN</name>
<feature type="compositionally biased region" description="Low complexity" evidence="8">
    <location>
        <begin position="415"/>
        <end position="455"/>
    </location>
</feature>
<evidence type="ECO:0000256" key="9">
    <source>
        <dbReference type="SAM" id="Phobius"/>
    </source>
</evidence>
<evidence type="ECO:0000256" key="5">
    <source>
        <dbReference type="ARBA" id="ARBA00022777"/>
    </source>
</evidence>
<evidence type="ECO:0000256" key="1">
    <source>
        <dbReference type="ARBA" id="ARBA00012513"/>
    </source>
</evidence>
<evidence type="ECO:0000256" key="8">
    <source>
        <dbReference type="SAM" id="MobiDB-lite"/>
    </source>
</evidence>
<accession>A0ABY7P5T6</accession>
<dbReference type="Proteomes" id="UP001212326">
    <property type="component" value="Chromosome"/>
</dbReference>
<evidence type="ECO:0000313" key="11">
    <source>
        <dbReference type="EMBL" id="WBO65067.1"/>
    </source>
</evidence>
<dbReference type="Gene3D" id="1.10.510.10">
    <property type="entry name" value="Transferase(Phosphotransferase) domain 1"/>
    <property type="match status" value="1"/>
</dbReference>
<dbReference type="InterPro" id="IPR008271">
    <property type="entry name" value="Ser/Thr_kinase_AS"/>
</dbReference>
<keyword evidence="12" id="KW-1185">Reference proteome</keyword>
<feature type="compositionally biased region" description="Gly residues" evidence="8">
    <location>
        <begin position="496"/>
        <end position="524"/>
    </location>
</feature>
<evidence type="ECO:0000313" key="12">
    <source>
        <dbReference type="Proteomes" id="UP001212326"/>
    </source>
</evidence>
<feature type="region of interest" description="Disordered" evidence="8">
    <location>
        <begin position="351"/>
        <end position="377"/>
    </location>
</feature>
<gene>
    <name evidence="11" type="ORF">O1G22_20640</name>
</gene>
<dbReference type="PROSITE" id="PS00108">
    <property type="entry name" value="PROTEIN_KINASE_ST"/>
    <property type="match status" value="1"/>
</dbReference>
<dbReference type="SMART" id="SM00220">
    <property type="entry name" value="S_TKc"/>
    <property type="match status" value="1"/>
</dbReference>
<dbReference type="Pfam" id="PF00069">
    <property type="entry name" value="Pkinase"/>
    <property type="match status" value="1"/>
</dbReference>
<feature type="region of interest" description="Disordered" evidence="8">
    <location>
        <begin position="408"/>
        <end position="557"/>
    </location>
</feature>
<dbReference type="GO" id="GO:0016301">
    <property type="term" value="F:kinase activity"/>
    <property type="evidence" value="ECO:0007669"/>
    <property type="project" value="UniProtKB-KW"/>
</dbReference>
<evidence type="ECO:0000259" key="10">
    <source>
        <dbReference type="PROSITE" id="PS50011"/>
    </source>
</evidence>
<keyword evidence="9" id="KW-0812">Transmembrane</keyword>
<dbReference type="InterPro" id="IPR000719">
    <property type="entry name" value="Prot_kinase_dom"/>
</dbReference>
<dbReference type="InterPro" id="IPR017441">
    <property type="entry name" value="Protein_kinase_ATP_BS"/>
</dbReference>
<dbReference type="SUPFAM" id="SSF56112">
    <property type="entry name" value="Protein kinase-like (PK-like)"/>
    <property type="match status" value="1"/>
</dbReference>
<protein>
    <recommendedName>
        <fullName evidence="1">non-specific serine/threonine protein kinase</fullName>
        <ecNumber evidence="1">2.7.11.1</ecNumber>
    </recommendedName>
</protein>
<keyword evidence="5 11" id="KW-0418">Kinase</keyword>
<keyword evidence="9" id="KW-1133">Transmembrane helix</keyword>
<dbReference type="PANTHER" id="PTHR43289">
    <property type="entry name" value="MITOGEN-ACTIVATED PROTEIN KINASE KINASE KINASE 20-RELATED"/>
    <property type="match status" value="1"/>
</dbReference>